<evidence type="ECO:0000313" key="5">
    <source>
        <dbReference type="EMBL" id="TNY22422.1"/>
    </source>
</evidence>
<keyword evidence="6" id="KW-1185">Reference proteome</keyword>
<dbReference type="OrthoDB" id="5325318at2759"/>
<evidence type="ECO:0000256" key="4">
    <source>
        <dbReference type="SAM" id="MobiDB-lite"/>
    </source>
</evidence>
<evidence type="ECO:0000256" key="2">
    <source>
        <dbReference type="ARBA" id="ARBA00022857"/>
    </source>
</evidence>
<dbReference type="PANTHER" id="PTHR43008">
    <property type="entry name" value="BENZIL REDUCTASE"/>
    <property type="match status" value="1"/>
</dbReference>
<dbReference type="GO" id="GO:0050085">
    <property type="term" value="F:mannitol 2-dehydrogenase (NADP+) activity"/>
    <property type="evidence" value="ECO:0007669"/>
    <property type="project" value="UniProtKB-ARBA"/>
</dbReference>
<dbReference type="FunFam" id="3.40.50.720:FF:000090">
    <property type="entry name" value="NADP-dependent mannitol dehydrogenase"/>
    <property type="match status" value="1"/>
</dbReference>
<proteinExistence type="inferred from homology"/>
<dbReference type="EMBL" id="SOZI01000025">
    <property type="protein sequence ID" value="TNY22422.1"/>
    <property type="molecule type" value="Genomic_DNA"/>
</dbReference>
<evidence type="ECO:0008006" key="7">
    <source>
        <dbReference type="Google" id="ProtNLM"/>
    </source>
</evidence>
<dbReference type="PANTHER" id="PTHR43008:SF14">
    <property type="entry name" value="DEHYDROGENASE ARBD, PUTATIVE-RELATED"/>
    <property type="match status" value="1"/>
</dbReference>
<reference evidence="5 6" key="1">
    <citation type="submission" date="2019-03" db="EMBL/GenBank/DDBJ databases">
        <title>Rhodosporidium diobovatum UCD-FST 08-225 genome sequencing, assembly, and annotation.</title>
        <authorList>
            <person name="Fakankun I.U."/>
            <person name="Fristensky B."/>
            <person name="Levin D.B."/>
        </authorList>
    </citation>
    <scope>NUCLEOTIDE SEQUENCE [LARGE SCALE GENOMIC DNA]</scope>
    <source>
        <strain evidence="5 6">UCD-FST 08-225</strain>
    </source>
</reference>
<dbReference type="PRINTS" id="PR00081">
    <property type="entry name" value="GDHRDH"/>
</dbReference>
<dbReference type="Pfam" id="PF13561">
    <property type="entry name" value="adh_short_C2"/>
    <property type="match status" value="1"/>
</dbReference>
<dbReference type="PRINTS" id="PR00080">
    <property type="entry name" value="SDRFAMILY"/>
</dbReference>
<comment type="similarity">
    <text evidence="1">Belongs to the short-chain dehydrogenases/reductases (SDR) family.</text>
</comment>
<gene>
    <name evidence="5" type="ORF">DMC30DRAFT_408265</name>
</gene>
<dbReference type="GO" id="GO:0050664">
    <property type="term" value="F:oxidoreductase activity, acting on NAD(P)H, oxygen as acceptor"/>
    <property type="evidence" value="ECO:0007669"/>
    <property type="project" value="TreeGrafter"/>
</dbReference>
<evidence type="ECO:0000256" key="1">
    <source>
        <dbReference type="ARBA" id="ARBA00006484"/>
    </source>
</evidence>
<feature type="compositionally biased region" description="Low complexity" evidence="4">
    <location>
        <begin position="110"/>
        <end position="125"/>
    </location>
</feature>
<comment type="caution">
    <text evidence="5">The sequence shown here is derived from an EMBL/GenBank/DDBJ whole genome shotgun (WGS) entry which is preliminary data.</text>
</comment>
<dbReference type="GO" id="GO:0044281">
    <property type="term" value="P:small molecule metabolic process"/>
    <property type="evidence" value="ECO:0007669"/>
    <property type="project" value="UniProtKB-ARBA"/>
</dbReference>
<evidence type="ECO:0000256" key="3">
    <source>
        <dbReference type="ARBA" id="ARBA00023002"/>
    </source>
</evidence>
<protein>
    <recommendedName>
        <fullName evidence="7">D-arabinitol 2-dehydrogenase</fullName>
    </recommendedName>
</protein>
<organism evidence="5 6">
    <name type="scientific">Rhodotorula diobovata</name>
    <dbReference type="NCBI Taxonomy" id="5288"/>
    <lineage>
        <taxon>Eukaryota</taxon>
        <taxon>Fungi</taxon>
        <taxon>Dikarya</taxon>
        <taxon>Basidiomycota</taxon>
        <taxon>Pucciniomycotina</taxon>
        <taxon>Microbotryomycetes</taxon>
        <taxon>Sporidiobolales</taxon>
        <taxon>Sporidiobolaceae</taxon>
        <taxon>Rhodotorula</taxon>
    </lineage>
</organism>
<dbReference type="STRING" id="5288.A0A5C5G206"/>
<keyword evidence="2" id="KW-0521">NADP</keyword>
<accession>A0A5C5G206</accession>
<dbReference type="SUPFAM" id="SSF51735">
    <property type="entry name" value="NAD(P)-binding Rossmann-fold domains"/>
    <property type="match status" value="1"/>
</dbReference>
<dbReference type="InterPro" id="IPR002347">
    <property type="entry name" value="SDR_fam"/>
</dbReference>
<evidence type="ECO:0000313" key="6">
    <source>
        <dbReference type="Proteomes" id="UP000311382"/>
    </source>
</evidence>
<feature type="region of interest" description="Disordered" evidence="4">
    <location>
        <begin position="108"/>
        <end position="165"/>
    </location>
</feature>
<dbReference type="Gene3D" id="3.40.50.720">
    <property type="entry name" value="NAD(P)-binding Rossmann-like Domain"/>
    <property type="match status" value="1"/>
</dbReference>
<dbReference type="GO" id="GO:0005975">
    <property type="term" value="P:carbohydrate metabolic process"/>
    <property type="evidence" value="ECO:0007669"/>
    <property type="project" value="UniProtKB-ARBA"/>
</dbReference>
<dbReference type="PROSITE" id="PS00061">
    <property type="entry name" value="ADH_SHORT"/>
    <property type="match status" value="1"/>
</dbReference>
<sequence length="583" mass="62780">MPGLDQKATARHLRKAGTHDEVEEVLAAYLHSKQQRARNGAQAQRKLYLLGFYLQAVELGPLVDRHSAAFRSVGSLAAASVPAEFVVHPTTDLGRQAWNDARRVSTGLFSRSNSSSPASSAASSAHEIDLGSSRSRPSPPAGNPLDRFHPPGYVDPTTGYVDRFEPEGRRRVAEEDERLPAAISSLKAALPRRTFATSARVASGLPRNPVAPLASTETVPRRRGVASTPPAFDPQEPSHAAVKEDIVIPYPDESEFPPNDLGHNMEGPDVDVGRHNRRTLASFSMTGKVCVVTGAARGLGNLMARTFAESGSNRIAILDLDQKMAETAAKELVEWFEEHGQAEKGEIEAIGLGCDVSSEQNVKECFQTVKDKFGRVDVLVTAAGIVENFPATEYPADKFRKLMGINVEGSFYCAREAAKDMMARDAPGSIVLIGSMSGAAVNIPQPQAPYNASKAAVRHMCSSLAVEWATKNIRVNCISPGYMATALTRVILDRDPVLRDAWINLTPMGRLGDPEDLKGAVIYLASDASAFTTGADLRVDGCAESSPAPLDPSADSLTSVSTSMLFSGYRMQWLHLQCVFLVI</sequence>
<keyword evidence="3" id="KW-0560">Oxidoreductase</keyword>
<dbReference type="Proteomes" id="UP000311382">
    <property type="component" value="Unassembled WGS sequence"/>
</dbReference>
<feature type="region of interest" description="Disordered" evidence="4">
    <location>
        <begin position="207"/>
        <end position="270"/>
    </location>
</feature>
<dbReference type="InterPro" id="IPR020904">
    <property type="entry name" value="Sc_DH/Rdtase_CS"/>
</dbReference>
<dbReference type="AlphaFoldDB" id="A0A5C5G206"/>
<dbReference type="InterPro" id="IPR036291">
    <property type="entry name" value="NAD(P)-bd_dom_sf"/>
</dbReference>
<name>A0A5C5G206_9BASI</name>